<keyword evidence="2" id="KW-1185">Reference proteome</keyword>
<dbReference type="InterPro" id="IPR042520">
    <property type="entry name" value="GshA_N"/>
</dbReference>
<keyword evidence="1" id="KW-0436">Ligase</keyword>
<dbReference type="GO" id="GO:0004357">
    <property type="term" value="F:glutamate-cysteine ligase activity"/>
    <property type="evidence" value="ECO:0007669"/>
    <property type="project" value="UniProtKB-EC"/>
</dbReference>
<organism evidence="1 2">
    <name type="scientific">Methylophilus aquaticus</name>
    <dbReference type="NCBI Taxonomy" id="1971610"/>
    <lineage>
        <taxon>Bacteria</taxon>
        <taxon>Pseudomonadati</taxon>
        <taxon>Pseudomonadota</taxon>
        <taxon>Betaproteobacteria</taxon>
        <taxon>Nitrosomonadales</taxon>
        <taxon>Methylophilaceae</taxon>
        <taxon>Methylophilus</taxon>
    </lineage>
</organism>
<dbReference type="RefSeq" id="WP_306388033.1">
    <property type="nucleotide sequence ID" value="NZ_JAVCAP010000001.1"/>
</dbReference>
<proteinExistence type="predicted"/>
<evidence type="ECO:0000313" key="2">
    <source>
        <dbReference type="Proteomes" id="UP001225906"/>
    </source>
</evidence>
<name>A0ABT9JP19_9PROT</name>
<gene>
    <name evidence="1" type="primary">gshA</name>
    <name evidence="1" type="ORF">Q9291_00565</name>
</gene>
<dbReference type="InterPro" id="IPR011718">
    <property type="entry name" value="GshA"/>
</dbReference>
<dbReference type="Proteomes" id="UP001225906">
    <property type="component" value="Unassembled WGS sequence"/>
</dbReference>
<dbReference type="SUPFAM" id="SSF56059">
    <property type="entry name" value="Glutathione synthetase ATP-binding domain-like"/>
    <property type="match status" value="1"/>
</dbReference>
<dbReference type="EMBL" id="JAVCAP010000001">
    <property type="protein sequence ID" value="MDP8566326.1"/>
    <property type="molecule type" value="Genomic_DNA"/>
</dbReference>
<reference evidence="2" key="1">
    <citation type="journal article" date="2019" name="Int. J. Syst. Evol. Microbiol.">
        <title>The Global Catalogue of Microorganisms (GCM) 10K type strain sequencing project: providing services to taxonomists for standard genome sequencing and annotation.</title>
        <authorList>
            <consortium name="The Broad Institute Genomics Platform"/>
            <consortium name="The Broad Institute Genome Sequencing Center for Infectious Disease"/>
            <person name="Wu L."/>
            <person name="Ma J."/>
        </authorList>
    </citation>
    <scope>NUCLEOTIDE SEQUENCE [LARGE SCALE GENOMIC DNA]</scope>
    <source>
        <strain evidence="2">VKM B-3159</strain>
    </source>
</reference>
<protein>
    <submittedName>
        <fullName evidence="1">Glutamate--cysteine ligase</fullName>
        <ecNumber evidence="1">6.3.2.2</ecNumber>
    </submittedName>
</protein>
<accession>A0ABT9JP19</accession>
<dbReference type="Gene3D" id="3.40.50.11280">
    <property type="entry name" value="Glutamate-cysteine ligase, N-terminal domain"/>
    <property type="match status" value="1"/>
</dbReference>
<comment type="caution">
    <text evidence="1">The sequence shown here is derived from an EMBL/GenBank/DDBJ whole genome shotgun (WGS) entry which is preliminary data.</text>
</comment>
<sequence length="436" mass="48416">MVPHLTTALSGPLVLLEKRILQAMPDIEHWFRTQWQEVSAPFYASVDLRNAGFKLAPVDTNLFPGGFNNLNPEFISLAVQAAQVAVEKICPEARRLLLIPENHTRNTYYLRNVLELCNILKAAGMEVRVGSLSPEVTEITRLETHDGLPLILEPLVREKNRLKLNAVSFEGIDYAAFDSCAILLNNDLSGGIPDTLQGLEQYLIPPLHAGWATRRKSQHFSAYNTVVDRFSTLLDIDPWLLNPYFETASGIDFHARVGEDLLAEKVESILKKTQAKYDEYGITQQPFAIVKADAGTYGMGIMSVKSADEVRDLNRKARNKMSVIKEGMAVSEVIIQEGVYTFETINEAVAEPVVYMMDHFVIGGFYRVHTGRGIDENLNAPGMHFEPLAFEKPCTLPDCAGAPDAPPNRFYAYGVVARLALLAAGLELQENDPLNA</sequence>
<dbReference type="EC" id="6.3.2.2" evidence="1"/>
<dbReference type="Pfam" id="PF08886">
    <property type="entry name" value="GshA"/>
    <property type="match status" value="1"/>
</dbReference>
<evidence type="ECO:0000313" key="1">
    <source>
        <dbReference type="EMBL" id="MDP8566326.1"/>
    </source>
</evidence>
<dbReference type="NCBIfam" id="TIGR02049">
    <property type="entry name" value="gshA_ferroox"/>
    <property type="match status" value="1"/>
</dbReference>